<comment type="similarity">
    <text evidence="1">Belongs to the transposase IS21/IS408/IS1162 family.</text>
</comment>
<dbReference type="Pfam" id="PF22483">
    <property type="entry name" value="Mu-transpos_C_2"/>
    <property type="match status" value="1"/>
</dbReference>
<dbReference type="NCBIfam" id="NF033546">
    <property type="entry name" value="transpos_IS21"/>
    <property type="match status" value="1"/>
</dbReference>
<evidence type="ECO:0000256" key="1">
    <source>
        <dbReference type="ARBA" id="ARBA00009277"/>
    </source>
</evidence>
<dbReference type="Gene3D" id="1.10.10.60">
    <property type="entry name" value="Homeodomain-like"/>
    <property type="match status" value="1"/>
</dbReference>
<dbReference type="GO" id="GO:0003677">
    <property type="term" value="F:DNA binding"/>
    <property type="evidence" value="ECO:0007669"/>
    <property type="project" value="UniProtKB-KW"/>
</dbReference>
<keyword evidence="2" id="KW-0815">Transposition</keyword>
<dbReference type="GO" id="GO:0032196">
    <property type="term" value="P:transposition"/>
    <property type="evidence" value="ECO:0007669"/>
    <property type="project" value="UniProtKB-KW"/>
</dbReference>
<gene>
    <name evidence="6" type="ORF">GZ085_09795</name>
</gene>
<evidence type="ECO:0000256" key="3">
    <source>
        <dbReference type="ARBA" id="ARBA00023125"/>
    </source>
</evidence>
<accession>A0A7C9NRQ3</accession>
<evidence type="ECO:0000313" key="6">
    <source>
        <dbReference type="EMBL" id="NDP48662.1"/>
    </source>
</evidence>
<sequence length="503" mass="57950">MGMLAKVRRMHIREKLSIREIARRTNLSRNTVRQWLKSPEMSEPKYPERCVVSVVDPYVDQLRSWLETDSHRPKRDRRTAKIMFEAIKALGYPGSYVRACVRVRKLRQELGDAPHRSAFVPLTFGHGEAFQFDWSCEYAWIGGLRRRLEVSHCKLACSRAFWLVAYPAQSHEMLFDAHTRSFEAFGGIPRRGIYDNMKTAVDRVQRGKTRIVNARFLAMCGHYLFEPDFCNVASGWEKGIVEKNVQDRRRQVWAELREQRWSSLEQLNEALSERCRQSWDTMAHPEWPAMTVADVLQDERMHLMPMPRAFDGYVAQPVRVSATSLIHFQRNRYSVPTSHAHRIVSLHIYPDRLVVVADDEAIARHVRCFDRHQTFYDWQHYIALIVQKPGALRNGAPFLTMPPALQLLQRHLLKHPGGDRVMAQVLSSIPLHGLDSVLVAVECALESGRPSGEHVLNVLGRLREPSTNQDIIATPMVLSEEPIANVARYERLRVITPEANDVA</sequence>
<dbReference type="PANTHER" id="PTHR35004">
    <property type="entry name" value="TRANSPOSASE RV3428C-RELATED"/>
    <property type="match status" value="1"/>
</dbReference>
<dbReference type="PROSITE" id="PS50531">
    <property type="entry name" value="HTH_IS21"/>
    <property type="match status" value="1"/>
</dbReference>
<keyword evidence="3" id="KW-0238">DNA-binding</keyword>
<evidence type="ECO:0000256" key="4">
    <source>
        <dbReference type="ARBA" id="ARBA00023172"/>
    </source>
</evidence>
<dbReference type="AlphaFoldDB" id="A0A7C9NRQ3"/>
<name>A0A7C9NRQ3_9PROT</name>
<evidence type="ECO:0000256" key="2">
    <source>
        <dbReference type="ARBA" id="ARBA00022578"/>
    </source>
</evidence>
<keyword evidence="4" id="KW-0233">DNA recombination</keyword>
<protein>
    <submittedName>
        <fullName evidence="6">IS21 family transposase</fullName>
    </submittedName>
</protein>
<dbReference type="GO" id="GO:0006310">
    <property type="term" value="P:DNA recombination"/>
    <property type="evidence" value="ECO:0007669"/>
    <property type="project" value="UniProtKB-KW"/>
</dbReference>
<reference evidence="6 7" key="1">
    <citation type="submission" date="2019-09" db="EMBL/GenBank/DDBJ databases">
        <title>H2 Metabolism Revealed by Metagenomic Analysis in Subglacial Sediment of East Antarctica.</title>
        <authorList>
            <person name="Yang Z."/>
            <person name="Zhang Y."/>
            <person name="Lv Y."/>
            <person name="Yan W."/>
            <person name="Xiao X."/>
            <person name="Sun B."/>
            <person name="Ma H."/>
        </authorList>
    </citation>
    <scope>NUCLEOTIDE SEQUENCE [LARGE SCALE GENOMIC DNA]</scope>
    <source>
        <strain evidence="6">Bin2_2</strain>
    </source>
</reference>
<evidence type="ECO:0000259" key="5">
    <source>
        <dbReference type="PROSITE" id="PS50531"/>
    </source>
</evidence>
<feature type="domain" description="HTH IS21-type" evidence="5">
    <location>
        <begin position="3"/>
        <end position="66"/>
    </location>
</feature>
<evidence type="ECO:0000313" key="7">
    <source>
        <dbReference type="Proteomes" id="UP000483432"/>
    </source>
</evidence>
<proteinExistence type="inferred from homology"/>
<dbReference type="EMBL" id="JAAFGW010000143">
    <property type="protein sequence ID" value="NDP48662.1"/>
    <property type="molecule type" value="Genomic_DNA"/>
</dbReference>
<dbReference type="InterPro" id="IPR054353">
    <property type="entry name" value="IstA-like_C"/>
</dbReference>
<dbReference type="InterPro" id="IPR017894">
    <property type="entry name" value="HTH_IS21_transposase_type"/>
</dbReference>
<organism evidence="6 7">
    <name type="scientific">Sulfuriferula multivorans</name>
    <dbReference type="NCBI Taxonomy" id="1559896"/>
    <lineage>
        <taxon>Bacteria</taxon>
        <taxon>Pseudomonadati</taxon>
        <taxon>Pseudomonadota</taxon>
        <taxon>Betaproteobacteria</taxon>
        <taxon>Nitrosomonadales</taxon>
        <taxon>Sulfuricellaceae</taxon>
        <taxon>Sulfuriferula</taxon>
    </lineage>
</organism>
<dbReference type="PANTHER" id="PTHR35004:SF7">
    <property type="entry name" value="INTEGRASE PROTEIN"/>
    <property type="match status" value="1"/>
</dbReference>
<comment type="caution">
    <text evidence="6">The sequence shown here is derived from an EMBL/GenBank/DDBJ whole genome shotgun (WGS) entry which is preliminary data.</text>
</comment>
<dbReference type="Proteomes" id="UP000483432">
    <property type="component" value="Unassembled WGS sequence"/>
</dbReference>